<dbReference type="InterPro" id="IPR007630">
    <property type="entry name" value="RNA_pol_sigma70_r4"/>
</dbReference>
<dbReference type="GO" id="GO:0003677">
    <property type="term" value="F:DNA binding"/>
    <property type="evidence" value="ECO:0007669"/>
    <property type="project" value="UniProtKB-KW"/>
</dbReference>
<evidence type="ECO:0000256" key="2">
    <source>
        <dbReference type="ARBA" id="ARBA00023082"/>
    </source>
</evidence>
<dbReference type="SUPFAM" id="SSF88659">
    <property type="entry name" value="Sigma3 and sigma4 domains of RNA polymerase sigma factors"/>
    <property type="match status" value="2"/>
</dbReference>
<evidence type="ECO:0000256" key="4">
    <source>
        <dbReference type="ARBA" id="ARBA00023163"/>
    </source>
</evidence>
<protein>
    <submittedName>
        <fullName evidence="7">RNA polymerase sigma factor RpoD</fullName>
    </submittedName>
</protein>
<dbReference type="Proteomes" id="UP000034954">
    <property type="component" value="Unassembled WGS sequence"/>
</dbReference>
<keyword evidence="1" id="KW-0805">Transcription regulation</keyword>
<dbReference type="InterPro" id="IPR000943">
    <property type="entry name" value="RNA_pol_sigma70"/>
</dbReference>
<evidence type="ECO:0000256" key="3">
    <source>
        <dbReference type="ARBA" id="ARBA00023125"/>
    </source>
</evidence>
<evidence type="ECO:0000313" key="8">
    <source>
        <dbReference type="Proteomes" id="UP000034954"/>
    </source>
</evidence>
<name>A0A0M2UY59_9BACT</name>
<accession>A0A0M2UY59</accession>
<keyword evidence="4" id="KW-0804">Transcription</keyword>
<dbReference type="InterPro" id="IPR007627">
    <property type="entry name" value="RNA_pol_sigma70_r2"/>
</dbReference>
<feature type="domain" description="RNA polymerase sigma-70 region 2" evidence="5">
    <location>
        <begin position="42"/>
        <end position="106"/>
    </location>
</feature>
<dbReference type="Gene3D" id="1.10.601.10">
    <property type="entry name" value="RNA Polymerase Primary Sigma Factor"/>
    <property type="match status" value="1"/>
</dbReference>
<gene>
    <name evidence="7" type="ORF">BROFUL_00267</name>
</gene>
<dbReference type="Pfam" id="PF04542">
    <property type="entry name" value="Sigma70_r2"/>
    <property type="match status" value="1"/>
</dbReference>
<dbReference type="PRINTS" id="PR00046">
    <property type="entry name" value="SIGMA70FCT"/>
</dbReference>
<proteinExistence type="predicted"/>
<dbReference type="InterPro" id="IPR013324">
    <property type="entry name" value="RNA_pol_sigma_r3/r4-like"/>
</dbReference>
<dbReference type="SUPFAM" id="SSF88946">
    <property type="entry name" value="Sigma2 domain of RNA polymerase sigma factors"/>
    <property type="match status" value="1"/>
</dbReference>
<evidence type="ECO:0000313" key="7">
    <source>
        <dbReference type="EMBL" id="KKO21018.1"/>
    </source>
</evidence>
<dbReference type="NCBIfam" id="TIGR02937">
    <property type="entry name" value="sigma70-ECF"/>
    <property type="match status" value="1"/>
</dbReference>
<keyword evidence="8" id="KW-1185">Reference proteome</keyword>
<evidence type="ECO:0000256" key="1">
    <source>
        <dbReference type="ARBA" id="ARBA00023015"/>
    </source>
</evidence>
<dbReference type="PIRSF" id="PIRSF000770">
    <property type="entry name" value="RNA_pol_sigma-SigE/K"/>
    <property type="match status" value="1"/>
</dbReference>
<dbReference type="PANTHER" id="PTHR30603:SF60">
    <property type="entry name" value="RNA POLYMERASE SIGMA FACTOR RPOD"/>
    <property type="match status" value="1"/>
</dbReference>
<dbReference type="GO" id="GO:0006352">
    <property type="term" value="P:DNA-templated transcription initiation"/>
    <property type="evidence" value="ECO:0007669"/>
    <property type="project" value="InterPro"/>
</dbReference>
<dbReference type="InterPro" id="IPR013325">
    <property type="entry name" value="RNA_pol_sigma_r2"/>
</dbReference>
<reference evidence="7 8" key="1">
    <citation type="journal article" date="2013" name="BMC Microbiol.">
        <title>Identification of the type II cytochrome c maturation pathway in anammox bacteria by comparative genomics.</title>
        <authorList>
            <person name="Ferousi C."/>
            <person name="Speth D.R."/>
            <person name="Reimann J."/>
            <person name="Op den Camp H.J."/>
            <person name="Allen J.W."/>
            <person name="Keltjens J.T."/>
            <person name="Jetten M.S."/>
        </authorList>
    </citation>
    <scope>NUCLEOTIDE SEQUENCE [LARGE SCALE GENOMIC DNA]</scope>
    <source>
        <strain evidence="7">RU1</strain>
    </source>
</reference>
<organism evidence="7 8">
    <name type="scientific">Candidatus Brocadia fulgida</name>
    <dbReference type="NCBI Taxonomy" id="380242"/>
    <lineage>
        <taxon>Bacteria</taxon>
        <taxon>Pseudomonadati</taxon>
        <taxon>Planctomycetota</taxon>
        <taxon>Candidatus Brocadiia</taxon>
        <taxon>Candidatus Brocadiales</taxon>
        <taxon>Candidatus Brocadiaceae</taxon>
        <taxon>Candidatus Brocadia</taxon>
    </lineage>
</organism>
<feature type="domain" description="RNA polymerase sigma-70 region 4" evidence="6">
    <location>
        <begin position="211"/>
        <end position="261"/>
    </location>
</feature>
<keyword evidence="3" id="KW-0238">DNA-binding</keyword>
<dbReference type="GO" id="GO:0016987">
    <property type="term" value="F:sigma factor activity"/>
    <property type="evidence" value="ECO:0007669"/>
    <property type="project" value="UniProtKB-KW"/>
</dbReference>
<dbReference type="AlphaFoldDB" id="A0A0M2UY59"/>
<dbReference type="Gene3D" id="1.10.10.10">
    <property type="entry name" value="Winged helix-like DNA-binding domain superfamily/Winged helix DNA-binding domain"/>
    <property type="match status" value="2"/>
</dbReference>
<comment type="caution">
    <text evidence="7">The sequence shown here is derived from an EMBL/GenBank/DDBJ whole genome shotgun (WGS) entry which is preliminary data.</text>
</comment>
<keyword evidence="2" id="KW-0731">Sigma factor</keyword>
<dbReference type="Pfam" id="PF04545">
    <property type="entry name" value="Sigma70_r4"/>
    <property type="match status" value="1"/>
</dbReference>
<sequence>MEFALRVYLKDLKKISPLTMEEERMLFEKINGGDLQARESIVTAYLPLVIKIASRFVYYGTSLLDLIGEGNIGLIRAMERFDYTLGQRFGTYASWWIKWTIQRALINNSKTVHIPIYMADRVSKWKKTSSRLTNTLRRLPDRNEIAQALNLNEKQAQWVERAVMHTYTLAETSLKPDDSSELSEQFFDKNTKMPDEELIETHDRKKLIRLLETIDCQEAKVLKMRYGFDNAEPMTLREISKKLNISREWVRKIEKKALSRLGQLMNCREQSINKKSMLKNAC</sequence>
<dbReference type="InterPro" id="IPR036388">
    <property type="entry name" value="WH-like_DNA-bd_sf"/>
</dbReference>
<dbReference type="CDD" id="cd06171">
    <property type="entry name" value="Sigma70_r4"/>
    <property type="match status" value="1"/>
</dbReference>
<dbReference type="InterPro" id="IPR014284">
    <property type="entry name" value="RNA_pol_sigma-70_dom"/>
</dbReference>
<evidence type="ECO:0000259" key="6">
    <source>
        <dbReference type="Pfam" id="PF04545"/>
    </source>
</evidence>
<dbReference type="PANTHER" id="PTHR30603">
    <property type="entry name" value="RNA POLYMERASE SIGMA FACTOR RPO"/>
    <property type="match status" value="1"/>
</dbReference>
<evidence type="ECO:0000259" key="5">
    <source>
        <dbReference type="Pfam" id="PF04542"/>
    </source>
</evidence>
<dbReference type="EMBL" id="LAQJ01000031">
    <property type="protein sequence ID" value="KKO21018.1"/>
    <property type="molecule type" value="Genomic_DNA"/>
</dbReference>
<dbReference type="InterPro" id="IPR050239">
    <property type="entry name" value="Sigma-70_RNA_pol_init_factors"/>
</dbReference>